<gene>
    <name evidence="8" type="ORF">FHX34_101365</name>
</gene>
<dbReference type="GO" id="GO:0005886">
    <property type="term" value="C:plasma membrane"/>
    <property type="evidence" value="ECO:0007669"/>
    <property type="project" value="TreeGrafter"/>
</dbReference>
<feature type="transmembrane region" description="Helical" evidence="6">
    <location>
        <begin position="115"/>
        <end position="135"/>
    </location>
</feature>
<keyword evidence="9" id="KW-1185">Reference proteome</keyword>
<sequence>MRSTAEPVGPGPAGGAPRGAEPARLVRYAVSGGASALTHVGVGLAGLRLLHLGPVTASTTGFTASVVVSYLLQRAWVFRCAAGHVVAGPRFLAVTAAAAVVNTVVLWLGAGVLAAPYPVAQAFALALIPLVNYVLNARWTFAGR</sequence>
<name>A0A561WNG5_ACTTI</name>
<dbReference type="Pfam" id="PF04138">
    <property type="entry name" value="GtrA_DPMS_TM"/>
    <property type="match status" value="1"/>
</dbReference>
<evidence type="ECO:0000256" key="5">
    <source>
        <dbReference type="ARBA" id="ARBA00023136"/>
    </source>
</evidence>
<evidence type="ECO:0000256" key="3">
    <source>
        <dbReference type="ARBA" id="ARBA00022692"/>
    </source>
</evidence>
<dbReference type="EMBL" id="VIWY01000001">
    <property type="protein sequence ID" value="TWG25399.1"/>
    <property type="molecule type" value="Genomic_DNA"/>
</dbReference>
<evidence type="ECO:0000256" key="6">
    <source>
        <dbReference type="SAM" id="Phobius"/>
    </source>
</evidence>
<evidence type="ECO:0000256" key="4">
    <source>
        <dbReference type="ARBA" id="ARBA00022989"/>
    </source>
</evidence>
<evidence type="ECO:0000256" key="1">
    <source>
        <dbReference type="ARBA" id="ARBA00004141"/>
    </source>
</evidence>
<feature type="domain" description="GtrA/DPMS transmembrane" evidence="7">
    <location>
        <begin position="27"/>
        <end position="141"/>
    </location>
</feature>
<dbReference type="PANTHER" id="PTHR38459">
    <property type="entry name" value="PROPHAGE BACTOPRENOL-LINKED GLUCOSE TRANSLOCASE HOMOLOG"/>
    <property type="match status" value="1"/>
</dbReference>
<organism evidence="8 9">
    <name type="scientific">Actinoplanes teichomyceticus</name>
    <dbReference type="NCBI Taxonomy" id="1867"/>
    <lineage>
        <taxon>Bacteria</taxon>
        <taxon>Bacillati</taxon>
        <taxon>Actinomycetota</taxon>
        <taxon>Actinomycetes</taxon>
        <taxon>Micromonosporales</taxon>
        <taxon>Micromonosporaceae</taxon>
        <taxon>Actinoplanes</taxon>
    </lineage>
</organism>
<dbReference type="InterPro" id="IPR007267">
    <property type="entry name" value="GtrA_DPMS_TM"/>
</dbReference>
<comment type="caution">
    <text evidence="8">The sequence shown here is derived from an EMBL/GenBank/DDBJ whole genome shotgun (WGS) entry which is preliminary data.</text>
</comment>
<dbReference type="AlphaFoldDB" id="A0A561WNG5"/>
<evidence type="ECO:0000256" key="2">
    <source>
        <dbReference type="ARBA" id="ARBA00009399"/>
    </source>
</evidence>
<dbReference type="RefSeq" id="WP_122980926.1">
    <property type="nucleotide sequence ID" value="NZ_BOMX01000011.1"/>
</dbReference>
<dbReference type="PANTHER" id="PTHR38459:SF1">
    <property type="entry name" value="PROPHAGE BACTOPRENOL-LINKED GLUCOSE TRANSLOCASE HOMOLOG"/>
    <property type="match status" value="1"/>
</dbReference>
<feature type="transmembrane region" description="Helical" evidence="6">
    <location>
        <begin position="91"/>
        <end position="109"/>
    </location>
</feature>
<dbReference type="OrthoDB" id="9812049at2"/>
<keyword evidence="5 6" id="KW-0472">Membrane</keyword>
<comment type="similarity">
    <text evidence="2">Belongs to the GtrA family.</text>
</comment>
<proteinExistence type="inferred from homology"/>
<evidence type="ECO:0000313" key="9">
    <source>
        <dbReference type="Proteomes" id="UP000320239"/>
    </source>
</evidence>
<feature type="transmembrane region" description="Helical" evidence="6">
    <location>
        <begin position="49"/>
        <end position="71"/>
    </location>
</feature>
<evidence type="ECO:0000259" key="7">
    <source>
        <dbReference type="Pfam" id="PF04138"/>
    </source>
</evidence>
<dbReference type="InterPro" id="IPR051401">
    <property type="entry name" value="GtrA_CellWall_Glycosyl"/>
</dbReference>
<accession>A0A561WNG5</accession>
<dbReference type="Proteomes" id="UP000320239">
    <property type="component" value="Unassembled WGS sequence"/>
</dbReference>
<keyword evidence="3 6" id="KW-0812">Transmembrane</keyword>
<keyword evidence="4 6" id="KW-1133">Transmembrane helix</keyword>
<dbReference type="GO" id="GO:0000271">
    <property type="term" value="P:polysaccharide biosynthetic process"/>
    <property type="evidence" value="ECO:0007669"/>
    <property type="project" value="InterPro"/>
</dbReference>
<protein>
    <submittedName>
        <fullName evidence="8">Putative flippase GtrA</fullName>
    </submittedName>
</protein>
<reference evidence="8 9" key="1">
    <citation type="submission" date="2019-06" db="EMBL/GenBank/DDBJ databases">
        <title>Sequencing the genomes of 1000 actinobacteria strains.</title>
        <authorList>
            <person name="Klenk H.-P."/>
        </authorList>
    </citation>
    <scope>NUCLEOTIDE SEQUENCE [LARGE SCALE GENOMIC DNA]</scope>
    <source>
        <strain evidence="8 9">DSM 43866</strain>
    </source>
</reference>
<evidence type="ECO:0000313" key="8">
    <source>
        <dbReference type="EMBL" id="TWG25399.1"/>
    </source>
</evidence>
<comment type="subcellular location">
    <subcellularLocation>
        <location evidence="1">Membrane</location>
        <topology evidence="1">Multi-pass membrane protein</topology>
    </subcellularLocation>
</comment>